<comment type="caution">
    <text evidence="1">The sequence shown here is derived from an EMBL/GenBank/DDBJ whole genome shotgun (WGS) entry which is preliminary data.</text>
</comment>
<organism evidence="1 2">
    <name type="scientific">Pseudomonas quercus</name>
    <dbReference type="NCBI Taxonomy" id="2722792"/>
    <lineage>
        <taxon>Bacteria</taxon>
        <taxon>Pseudomonadati</taxon>
        <taxon>Pseudomonadota</taxon>
        <taxon>Gammaproteobacteria</taxon>
        <taxon>Pseudomonadales</taxon>
        <taxon>Pseudomonadaceae</taxon>
        <taxon>Pseudomonas</taxon>
    </lineage>
</organism>
<gene>
    <name evidence="1" type="ORF">HBH25_08930</name>
</gene>
<dbReference type="RefSeq" id="WP_168083568.1">
    <property type="nucleotide sequence ID" value="NZ_JAAVJI010000004.1"/>
</dbReference>
<keyword evidence="2" id="KW-1185">Reference proteome</keyword>
<dbReference type="Proteomes" id="UP000746535">
    <property type="component" value="Unassembled WGS sequence"/>
</dbReference>
<evidence type="ECO:0000313" key="2">
    <source>
        <dbReference type="Proteomes" id="UP000746535"/>
    </source>
</evidence>
<accession>A0ABX0YCL2</accession>
<name>A0ABX0YCL2_9PSED</name>
<protein>
    <submittedName>
        <fullName evidence="1">Uncharacterized protein</fullName>
    </submittedName>
</protein>
<reference evidence="1 2" key="1">
    <citation type="submission" date="2020-03" db="EMBL/GenBank/DDBJ databases">
        <authorList>
            <person name="Wang L."/>
            <person name="He N."/>
            <person name="Li Y."/>
            <person name="Fang Y."/>
            <person name="Zhang F."/>
        </authorList>
    </citation>
    <scope>NUCLEOTIDE SEQUENCE [LARGE SCALE GENOMIC DNA]</scope>
    <source>
        <strain evidence="2">hsmgli-8</strain>
    </source>
</reference>
<sequence length="79" mass="8490">MLGSFSHEWSDDGCILGDVTLGEGGARNQGSSRCTMATAAGVSTHTWLDKLALNSRAFDLQQPLAGQIEGQYSCWRQIS</sequence>
<dbReference type="EMBL" id="JAAVJI010000004">
    <property type="protein sequence ID" value="NJP00987.1"/>
    <property type="molecule type" value="Genomic_DNA"/>
</dbReference>
<proteinExistence type="predicted"/>
<evidence type="ECO:0000313" key="1">
    <source>
        <dbReference type="EMBL" id="NJP00987.1"/>
    </source>
</evidence>